<protein>
    <submittedName>
        <fullName evidence="5">Class I SAM-dependent methyltransferase</fullName>
        <ecNumber evidence="5">2.1.1.-</ecNumber>
    </submittedName>
</protein>
<dbReference type="GO" id="GO:0032259">
    <property type="term" value="P:methylation"/>
    <property type="evidence" value="ECO:0007669"/>
    <property type="project" value="UniProtKB-KW"/>
</dbReference>
<evidence type="ECO:0000256" key="2">
    <source>
        <dbReference type="ARBA" id="ARBA00022679"/>
    </source>
</evidence>
<dbReference type="GO" id="GO:0008757">
    <property type="term" value="F:S-adenosylmethionine-dependent methyltransferase activity"/>
    <property type="evidence" value="ECO:0007669"/>
    <property type="project" value="InterPro"/>
</dbReference>
<organism evidence="5">
    <name type="scientific">Proteinivorax hydrogeniformans</name>
    <dbReference type="NCBI Taxonomy" id="1826727"/>
    <lineage>
        <taxon>Bacteria</taxon>
        <taxon>Bacillati</taxon>
        <taxon>Bacillota</taxon>
        <taxon>Clostridia</taxon>
        <taxon>Eubacteriales</taxon>
        <taxon>Proteinivoracaceae</taxon>
        <taxon>Proteinivorax</taxon>
    </lineage>
</organism>
<dbReference type="Pfam" id="PF08241">
    <property type="entry name" value="Methyltransf_11"/>
    <property type="match status" value="1"/>
</dbReference>
<gene>
    <name evidence="5" type="ORF">PRVXH_002246</name>
</gene>
<dbReference type="EC" id="2.1.1.-" evidence="5"/>
<dbReference type="InterPro" id="IPR013216">
    <property type="entry name" value="Methyltransf_11"/>
</dbReference>
<keyword evidence="2 5" id="KW-0808">Transferase</keyword>
<dbReference type="SUPFAM" id="SSF53335">
    <property type="entry name" value="S-adenosyl-L-methionine-dependent methyltransferases"/>
    <property type="match status" value="1"/>
</dbReference>
<evidence type="ECO:0000256" key="1">
    <source>
        <dbReference type="ARBA" id="ARBA00022603"/>
    </source>
</evidence>
<dbReference type="RefSeq" id="WP_353892863.1">
    <property type="nucleotide sequence ID" value="NZ_CP159485.1"/>
</dbReference>
<dbReference type="PANTHER" id="PTHR43464">
    <property type="entry name" value="METHYLTRANSFERASE"/>
    <property type="match status" value="1"/>
</dbReference>
<evidence type="ECO:0000259" key="4">
    <source>
        <dbReference type="Pfam" id="PF08241"/>
    </source>
</evidence>
<evidence type="ECO:0000313" key="5">
    <source>
        <dbReference type="EMBL" id="XCI28293.1"/>
    </source>
</evidence>
<accession>A0AAU8HTH2</accession>
<dbReference type="AlphaFoldDB" id="A0AAU8HTH2"/>
<dbReference type="EMBL" id="CP159485">
    <property type="protein sequence ID" value="XCI28293.1"/>
    <property type="molecule type" value="Genomic_DNA"/>
</dbReference>
<dbReference type="InterPro" id="IPR029063">
    <property type="entry name" value="SAM-dependent_MTases_sf"/>
</dbReference>
<reference evidence="5" key="1">
    <citation type="journal article" date="2018" name="Antonie Van Leeuwenhoek">
        <title>Proteinivorax hydrogeniformans sp. nov., an anaerobic, haloalkaliphilic bacterium fermenting proteinaceous compounds with high hydrogen production.</title>
        <authorList>
            <person name="Boltyanskaya Y."/>
            <person name="Detkova E."/>
            <person name="Pimenov N."/>
            <person name="Kevbrin V."/>
        </authorList>
    </citation>
    <scope>NUCLEOTIDE SEQUENCE</scope>
    <source>
        <strain evidence="5">Z-710</strain>
    </source>
</reference>
<sequence length="275" mass="31276">MAKEVEEFYDSSANNEWERLNKHKIEFEITKRYLDRYIQKGAKILDVGGGPGRYSIYLAQQGHDVTLLDLSSNNISLAKQKAEERGVSLSNYIHGNALDLSKLQDQSYDVVLCMGPMYHLTEEDDRKRAIKECLKKLKKDGSIFVAFISAYAPIIDLLKNYPEELENYGEDALLRYLQDGKNIVSDSNPGFTTAYFKKPDKIELFMKKFGLNKQVIAAVEGLAAQSEPKLNNLSKEAFDKWVNLIFHTSTDPLTWAGCEHLLYIGTKNCSDRGRE</sequence>
<proteinExistence type="predicted"/>
<dbReference type="Gene3D" id="3.40.50.150">
    <property type="entry name" value="Vaccinia Virus protein VP39"/>
    <property type="match status" value="1"/>
</dbReference>
<keyword evidence="1 5" id="KW-0489">Methyltransferase</keyword>
<dbReference type="PANTHER" id="PTHR43464:SF19">
    <property type="entry name" value="UBIQUINONE BIOSYNTHESIS O-METHYLTRANSFERASE, MITOCHONDRIAL"/>
    <property type="match status" value="1"/>
</dbReference>
<keyword evidence="3" id="KW-0949">S-adenosyl-L-methionine</keyword>
<feature type="domain" description="Methyltransferase type 11" evidence="4">
    <location>
        <begin position="45"/>
        <end position="144"/>
    </location>
</feature>
<evidence type="ECO:0000256" key="3">
    <source>
        <dbReference type="ARBA" id="ARBA00022691"/>
    </source>
</evidence>
<dbReference type="CDD" id="cd02440">
    <property type="entry name" value="AdoMet_MTases"/>
    <property type="match status" value="1"/>
</dbReference>
<reference evidence="5" key="2">
    <citation type="submission" date="2024-06" db="EMBL/GenBank/DDBJ databases">
        <authorList>
            <person name="Petrova K.O."/>
            <person name="Toshchakov S.V."/>
            <person name="Boltjanskaja Y.V."/>
            <person name="Kevbrin V.V."/>
        </authorList>
    </citation>
    <scope>NUCLEOTIDE SEQUENCE</scope>
    <source>
        <strain evidence="5">Z-710</strain>
    </source>
</reference>
<name>A0AAU8HTH2_9FIRM</name>